<proteinExistence type="predicted"/>
<evidence type="ECO:0000313" key="1">
    <source>
        <dbReference type="EMBL" id="PQJ78620.1"/>
    </source>
</evidence>
<gene>
    <name evidence="1" type="ORF">BTO18_05200</name>
</gene>
<protein>
    <recommendedName>
        <fullName evidence="3">Lipoprotein</fullName>
    </recommendedName>
</protein>
<dbReference type="AlphaFoldDB" id="A0A2S7WLZ2"/>
<dbReference type="Proteomes" id="UP000238882">
    <property type="component" value="Unassembled WGS sequence"/>
</dbReference>
<reference evidence="1 2" key="1">
    <citation type="submission" date="2016-12" db="EMBL/GenBank/DDBJ databases">
        <title>Trade-off between light-utilization and light-protection in marine flavobacteria.</title>
        <authorList>
            <person name="Kumagai Y."/>
            <person name="Yoshizawa S."/>
            <person name="Kogure K."/>
            <person name="Iwasaki W."/>
        </authorList>
    </citation>
    <scope>NUCLEOTIDE SEQUENCE [LARGE SCALE GENOMIC DNA]</scope>
    <source>
        <strain evidence="1 2">NBRC 108759</strain>
    </source>
</reference>
<accession>A0A2S7WLZ2</accession>
<organism evidence="1 2">
    <name type="scientific">Polaribacter porphyrae</name>
    <dbReference type="NCBI Taxonomy" id="1137780"/>
    <lineage>
        <taxon>Bacteria</taxon>
        <taxon>Pseudomonadati</taxon>
        <taxon>Bacteroidota</taxon>
        <taxon>Flavobacteriia</taxon>
        <taxon>Flavobacteriales</taxon>
        <taxon>Flavobacteriaceae</taxon>
    </lineage>
</organism>
<name>A0A2S7WLZ2_9FLAO</name>
<dbReference type="OrthoDB" id="1199198at2"/>
<sequence>MKTSIQKENILKSSILFFTISAFILSALLFTSCSDNEGIEVNDDTVLIEKIESASKTEVDATSLPVATASTLNGDLADSFVETVQLANGLGFKVSVDTFNESREEEKSDVFFSLEGRQLNDTDEKRKRKRNKCFEFVFPIDFIMPDDSSITLNSKDDWSLIKDWYEANPDADERPELVFPVDVTLKEDGSTQTLIDIDELKTIKNSCKRSKDKRKCFKLVLPVTFTMPDASTIEVTERAGFKLLREWHKANPDATEKGALNFPVDVEYRDGTTATVNDETEYEAAKDSCRD</sequence>
<evidence type="ECO:0000313" key="2">
    <source>
        <dbReference type="Proteomes" id="UP000238882"/>
    </source>
</evidence>
<comment type="caution">
    <text evidence="1">The sequence shown here is derived from an EMBL/GenBank/DDBJ whole genome shotgun (WGS) entry which is preliminary data.</text>
</comment>
<dbReference type="PROSITE" id="PS51257">
    <property type="entry name" value="PROKAR_LIPOPROTEIN"/>
    <property type="match status" value="1"/>
</dbReference>
<dbReference type="EMBL" id="MSCN01000001">
    <property type="protein sequence ID" value="PQJ78620.1"/>
    <property type="molecule type" value="Genomic_DNA"/>
</dbReference>
<evidence type="ECO:0008006" key="3">
    <source>
        <dbReference type="Google" id="ProtNLM"/>
    </source>
</evidence>
<keyword evidence="2" id="KW-1185">Reference proteome</keyword>
<dbReference type="RefSeq" id="WP_105015209.1">
    <property type="nucleotide sequence ID" value="NZ_MSCN01000001.1"/>
</dbReference>